<dbReference type="RefSeq" id="WP_112742144.1">
    <property type="nucleotide sequence ID" value="NZ_CP030241.1"/>
</dbReference>
<dbReference type="AlphaFoldDB" id="A0A2Z4R749"/>
<dbReference type="EMBL" id="CP087781">
    <property type="protein sequence ID" value="UZA52694.1"/>
    <property type="molecule type" value="Genomic_DNA"/>
</dbReference>
<organism evidence="1 3">
    <name type="scientific">Moraxella bovis</name>
    <dbReference type="NCBI Taxonomy" id="476"/>
    <lineage>
        <taxon>Bacteria</taxon>
        <taxon>Pseudomonadati</taxon>
        <taxon>Pseudomonadota</taxon>
        <taxon>Gammaproteobacteria</taxon>
        <taxon>Moraxellales</taxon>
        <taxon>Moraxellaceae</taxon>
        <taxon>Moraxella</taxon>
    </lineage>
</organism>
<sequence length="106" mass="12188">MNEIQCKSKVSEIISLDKIDEIRQNGVLSQKLTAVMPNGLNWLFYCPKHRAIPPYTGFSRLPVMVWLILQNKPIGEYVKRLLLTPRVRPHRPFTGNLLKNLTGVFS</sequence>
<evidence type="ECO:0000313" key="3">
    <source>
        <dbReference type="Proteomes" id="UP000254133"/>
    </source>
</evidence>
<protein>
    <submittedName>
        <fullName evidence="1">Uncharacterized protein</fullName>
    </submittedName>
</protein>
<proteinExistence type="predicted"/>
<accession>A0A2Z4R749</accession>
<reference evidence="2 4" key="2">
    <citation type="journal article" date="2022" name="BMC Microbiol.">
        <title>Whole genome sequencing of Moraxella bovis strains from North America reveals two genotypes with different genetic determinants.</title>
        <authorList>
            <person name="Wynn E.L."/>
            <person name="Hille M.M."/>
            <person name="Loy J.D."/>
            <person name="Schuller G."/>
            <person name="Kuhn K.L."/>
            <person name="Dickey A.M."/>
            <person name="Bono J.L."/>
            <person name="Clawson M.L."/>
        </authorList>
    </citation>
    <scope>NUCLEOTIDE SEQUENCE [LARGE SCALE GENOMIC DNA]</scope>
    <source>
        <strain evidence="2 4">SAM57978</strain>
    </source>
</reference>
<evidence type="ECO:0000313" key="2">
    <source>
        <dbReference type="EMBL" id="UZA52694.1"/>
    </source>
</evidence>
<reference evidence="1 3" key="1">
    <citation type="submission" date="2018-06" db="EMBL/GenBank/DDBJ databases">
        <authorList>
            <consortium name="Pathogen Informatics"/>
            <person name="Doyle S."/>
        </authorList>
    </citation>
    <scope>NUCLEOTIDE SEQUENCE [LARGE SCALE GENOMIC DNA]</scope>
    <source>
        <strain evidence="1 3">NCTC9426</strain>
    </source>
</reference>
<name>A0A2Z4R749_MORBO</name>
<evidence type="ECO:0000313" key="1">
    <source>
        <dbReference type="EMBL" id="STY93365.1"/>
    </source>
</evidence>
<dbReference type="EMBL" id="UGPZ01000003">
    <property type="protein sequence ID" value="STY93365.1"/>
    <property type="molecule type" value="Genomic_DNA"/>
</dbReference>
<gene>
    <name evidence="2" type="ORF">LP129_06055</name>
    <name evidence="1" type="ORF">NCTC9426_02089</name>
</gene>
<dbReference type="KEGG" id="mboi:DQF64_05825"/>
<dbReference type="Proteomes" id="UP001163283">
    <property type="component" value="Chromosome"/>
</dbReference>
<dbReference type="Proteomes" id="UP000254133">
    <property type="component" value="Unassembled WGS sequence"/>
</dbReference>
<evidence type="ECO:0000313" key="4">
    <source>
        <dbReference type="Proteomes" id="UP001163283"/>
    </source>
</evidence>